<dbReference type="SUPFAM" id="SSF54637">
    <property type="entry name" value="Thioesterase/thiol ester dehydrase-isomerase"/>
    <property type="match status" value="1"/>
</dbReference>
<proteinExistence type="predicted"/>
<dbReference type="HOGENOM" id="CLU_074337_1_0_11"/>
<dbReference type="InterPro" id="IPR049449">
    <property type="entry name" value="TesB_ACOT8-like_N"/>
</dbReference>
<evidence type="ECO:0008006" key="5">
    <source>
        <dbReference type="Google" id="ProtNLM"/>
    </source>
</evidence>
<dbReference type="InterPro" id="IPR042171">
    <property type="entry name" value="Acyl-CoA_hotdog"/>
</dbReference>
<dbReference type="EMBL" id="CP002000">
    <property type="protein sequence ID" value="ADJ46678.1"/>
    <property type="molecule type" value="Genomic_DNA"/>
</dbReference>
<dbReference type="Pfam" id="PF13622">
    <property type="entry name" value="4HBT_3"/>
    <property type="match status" value="1"/>
</dbReference>
<dbReference type="PATRIC" id="fig|749927.5.peg.5081"/>
<feature type="domain" description="Acyl-CoA thioesterase-like C-terminal" evidence="2">
    <location>
        <begin position="126"/>
        <end position="255"/>
    </location>
</feature>
<evidence type="ECO:0000259" key="2">
    <source>
        <dbReference type="Pfam" id="PF20789"/>
    </source>
</evidence>
<dbReference type="eggNOG" id="COG2050">
    <property type="taxonomic scope" value="Bacteria"/>
</dbReference>
<dbReference type="Gene3D" id="2.40.160.210">
    <property type="entry name" value="Acyl-CoA thioesterase, double hotdog domain"/>
    <property type="match status" value="1"/>
</dbReference>
<accession>A0A0H3D9C4</accession>
<dbReference type="AlphaFoldDB" id="A0A0H3D9C4"/>
<evidence type="ECO:0000313" key="3">
    <source>
        <dbReference type="EMBL" id="ADJ46678.1"/>
    </source>
</evidence>
<dbReference type="RefSeq" id="WP_013226742.1">
    <property type="nucleotide sequence ID" value="NC_014318.1"/>
</dbReference>
<organism evidence="3 4">
    <name type="scientific">Amycolatopsis mediterranei (strain U-32)</name>
    <dbReference type="NCBI Taxonomy" id="749927"/>
    <lineage>
        <taxon>Bacteria</taxon>
        <taxon>Bacillati</taxon>
        <taxon>Actinomycetota</taxon>
        <taxon>Actinomycetes</taxon>
        <taxon>Pseudonocardiales</taxon>
        <taxon>Pseudonocardiaceae</taxon>
        <taxon>Amycolatopsis</taxon>
    </lineage>
</organism>
<gene>
    <name evidence="3" type="ordered locus">AMED_4912</name>
</gene>
<protein>
    <recommendedName>
        <fullName evidence="5">TesB-like acyl-CoA thioesterase 5</fullName>
    </recommendedName>
</protein>
<dbReference type="OrthoDB" id="1413770at2"/>
<dbReference type="Pfam" id="PF20789">
    <property type="entry name" value="4HBT_3C"/>
    <property type="match status" value="1"/>
</dbReference>
<reference evidence="3 4" key="1">
    <citation type="journal article" date="2010" name="Cell Res.">
        <title>Complete genome sequence of the rifamycin SV-producing Amycolatopsis mediterranei U32 revealed its genetic characteristics in phylogeny and metabolism.</title>
        <authorList>
            <person name="Zhao W."/>
            <person name="Zhong Y."/>
            <person name="Yuan H."/>
            <person name="Wang J."/>
            <person name="Zheng H."/>
            <person name="Wang Y."/>
            <person name="Cen X."/>
            <person name="Xu F."/>
            <person name="Bai J."/>
            <person name="Han X."/>
            <person name="Lu G."/>
            <person name="Zhu Y."/>
            <person name="Shao Z."/>
            <person name="Yan H."/>
            <person name="Li C."/>
            <person name="Peng N."/>
            <person name="Zhang Z."/>
            <person name="Zhang Y."/>
            <person name="Lin W."/>
            <person name="Fan Y."/>
            <person name="Qin Z."/>
            <person name="Hu Y."/>
            <person name="Zhu B."/>
            <person name="Wang S."/>
            <person name="Ding X."/>
            <person name="Zhao G.P."/>
        </authorList>
    </citation>
    <scope>NUCLEOTIDE SEQUENCE [LARGE SCALE GENOMIC DNA]</scope>
    <source>
        <strain evidence="4">U-32</strain>
    </source>
</reference>
<dbReference type="InterPro" id="IPR049450">
    <property type="entry name" value="ACOT8-like_C"/>
</dbReference>
<dbReference type="KEGG" id="amd:AMED_4912"/>
<evidence type="ECO:0000259" key="1">
    <source>
        <dbReference type="Pfam" id="PF13622"/>
    </source>
</evidence>
<feature type="domain" description="Acyl-CoA thioesterase-like N-terminal HotDog" evidence="1">
    <location>
        <begin position="21"/>
        <end position="103"/>
    </location>
</feature>
<dbReference type="Proteomes" id="UP000000328">
    <property type="component" value="Chromosome"/>
</dbReference>
<evidence type="ECO:0000313" key="4">
    <source>
        <dbReference type="Proteomes" id="UP000000328"/>
    </source>
</evidence>
<sequence length="263" mass="27697">MADAFYVPLGGDRFSATGHTAGPWTPDAQHFGPPSALLVRALESVESAHPAELARVTVEILGPAPVAELTVRARIERPGRSVELLQAELASAERVVARASAWRIATSDTAEVGTDAGPLLPGAGSVEESSWPEGWQGGYLDAVEWRAVRGAMDVPGPAAVWARQRVPLVDGEEPSGLQRLFAVADSGNGVSNYLDPRQWWFINSELTVHLRRTPAGEWIGLDAVTLVGRHGIGTATSILHDGDGPVATGAQALMVRPRQAGGG</sequence>
<dbReference type="GeneID" id="92872625"/>
<dbReference type="InterPro" id="IPR029069">
    <property type="entry name" value="HotDog_dom_sf"/>
</dbReference>
<name>A0A0H3D9C4_AMYMU</name>